<dbReference type="InterPro" id="IPR002347">
    <property type="entry name" value="SDR_fam"/>
</dbReference>
<dbReference type="NCBIfam" id="NF005559">
    <property type="entry name" value="PRK07231.1"/>
    <property type="match status" value="1"/>
</dbReference>
<dbReference type="OrthoDB" id="9803333at2"/>
<sequence>MLNSFDVLNLNGKVAVVTGGASGIGLATAELLASFGAHAIMLDINETLGEQAVSRIRENGGKADFYRCDVSSSSDCKHVAAAIHALCGRIDILFNNAGIIRRQTVVELEESDWDLVLNVTLKGVYMLSKYVIPIMEQGGGGSIINSGSGWGLKGGDRAAAYCAAKAGVVNLTKAMAIDHGKINIRVNCVSPGDTDTPLLRDEAKQLKQDEAAFLVASASGRPLERLGTPRDIANAVLFLASDLSSWVTGSVLVVDGGGIA</sequence>
<dbReference type="SUPFAM" id="SSF51735">
    <property type="entry name" value="NAD(P)-binding Rossmann-fold domains"/>
    <property type="match status" value="1"/>
</dbReference>
<dbReference type="FunFam" id="3.40.50.720:FF:000084">
    <property type="entry name" value="Short-chain dehydrogenase reductase"/>
    <property type="match status" value="1"/>
</dbReference>
<dbReference type="GO" id="GO:0047936">
    <property type="term" value="F:glucose 1-dehydrogenase [NAD(P)+] activity"/>
    <property type="evidence" value="ECO:0007669"/>
    <property type="project" value="UniProtKB-EC"/>
</dbReference>
<dbReference type="GO" id="GO:0006633">
    <property type="term" value="P:fatty acid biosynthetic process"/>
    <property type="evidence" value="ECO:0007669"/>
    <property type="project" value="TreeGrafter"/>
</dbReference>
<evidence type="ECO:0000313" key="3">
    <source>
        <dbReference type="EMBL" id="RKP48864.1"/>
    </source>
</evidence>
<reference evidence="3 4" key="1">
    <citation type="submission" date="2018-10" db="EMBL/GenBank/DDBJ databases">
        <title>Cohnella sp. M2MS4P-1, whole genome shotgun sequence.</title>
        <authorList>
            <person name="Tuo L."/>
        </authorList>
    </citation>
    <scope>NUCLEOTIDE SEQUENCE [LARGE SCALE GENOMIC DNA]</scope>
    <source>
        <strain evidence="3 4">M2MS4P-1</strain>
    </source>
</reference>
<dbReference type="PRINTS" id="PR00081">
    <property type="entry name" value="GDHRDH"/>
</dbReference>
<evidence type="ECO:0000256" key="2">
    <source>
        <dbReference type="ARBA" id="ARBA00023002"/>
    </source>
</evidence>
<dbReference type="Gene3D" id="3.40.50.720">
    <property type="entry name" value="NAD(P)-binding Rossmann-like Domain"/>
    <property type="match status" value="1"/>
</dbReference>
<protein>
    <submittedName>
        <fullName evidence="3">Glucose 1-dehydrogenase</fullName>
        <ecNumber evidence="3">1.1.1.47</ecNumber>
    </submittedName>
</protein>
<dbReference type="GO" id="GO:0008206">
    <property type="term" value="P:bile acid metabolic process"/>
    <property type="evidence" value="ECO:0007669"/>
    <property type="project" value="UniProtKB-ARBA"/>
</dbReference>
<dbReference type="CDD" id="cd05233">
    <property type="entry name" value="SDR_c"/>
    <property type="match status" value="1"/>
</dbReference>
<dbReference type="AlphaFoldDB" id="A0A494XLC8"/>
<dbReference type="GO" id="GO:0048038">
    <property type="term" value="F:quinone binding"/>
    <property type="evidence" value="ECO:0007669"/>
    <property type="project" value="TreeGrafter"/>
</dbReference>
<dbReference type="EMBL" id="RBZM01000009">
    <property type="protein sequence ID" value="RKP48864.1"/>
    <property type="molecule type" value="Genomic_DNA"/>
</dbReference>
<dbReference type="PANTHER" id="PTHR42760">
    <property type="entry name" value="SHORT-CHAIN DEHYDROGENASES/REDUCTASES FAMILY MEMBER"/>
    <property type="match status" value="1"/>
</dbReference>
<accession>A0A494XLC8</accession>
<evidence type="ECO:0000256" key="1">
    <source>
        <dbReference type="ARBA" id="ARBA00006484"/>
    </source>
</evidence>
<name>A0A494XLC8_9BACL</name>
<dbReference type="InterPro" id="IPR036291">
    <property type="entry name" value="NAD(P)-bd_dom_sf"/>
</dbReference>
<organism evidence="3 4">
    <name type="scientific">Cohnella endophytica</name>
    <dbReference type="NCBI Taxonomy" id="2419778"/>
    <lineage>
        <taxon>Bacteria</taxon>
        <taxon>Bacillati</taxon>
        <taxon>Bacillota</taxon>
        <taxon>Bacilli</taxon>
        <taxon>Bacillales</taxon>
        <taxon>Paenibacillaceae</taxon>
        <taxon>Cohnella</taxon>
    </lineage>
</organism>
<keyword evidence="2 3" id="KW-0560">Oxidoreductase</keyword>
<dbReference type="PANTHER" id="PTHR42760:SF122">
    <property type="entry name" value="NAD(P)-BINDING PROTEIN"/>
    <property type="match status" value="1"/>
</dbReference>
<dbReference type="PROSITE" id="PS00061">
    <property type="entry name" value="ADH_SHORT"/>
    <property type="match status" value="1"/>
</dbReference>
<comment type="similarity">
    <text evidence="1">Belongs to the short-chain dehydrogenases/reductases (SDR) family.</text>
</comment>
<evidence type="ECO:0000313" key="4">
    <source>
        <dbReference type="Proteomes" id="UP000282076"/>
    </source>
</evidence>
<dbReference type="Pfam" id="PF13561">
    <property type="entry name" value="adh_short_C2"/>
    <property type="match status" value="1"/>
</dbReference>
<comment type="caution">
    <text evidence="3">The sequence shown here is derived from an EMBL/GenBank/DDBJ whole genome shotgun (WGS) entry which is preliminary data.</text>
</comment>
<keyword evidence="4" id="KW-1185">Reference proteome</keyword>
<proteinExistence type="inferred from homology"/>
<dbReference type="EC" id="1.1.1.47" evidence="3"/>
<dbReference type="Proteomes" id="UP000282076">
    <property type="component" value="Unassembled WGS sequence"/>
</dbReference>
<gene>
    <name evidence="3" type="ORF">D7Z26_21060</name>
</gene>
<dbReference type="RefSeq" id="WP_120979002.1">
    <property type="nucleotide sequence ID" value="NZ_RBZM01000009.1"/>
</dbReference>
<dbReference type="PRINTS" id="PR00080">
    <property type="entry name" value="SDRFAMILY"/>
</dbReference>
<dbReference type="InterPro" id="IPR020904">
    <property type="entry name" value="Sc_DH/Rdtase_CS"/>
</dbReference>